<comment type="caution">
    <text evidence="2">The sequence shown here is derived from an EMBL/GenBank/DDBJ whole genome shotgun (WGS) entry which is preliminary data.</text>
</comment>
<evidence type="ECO:0000313" key="3">
    <source>
        <dbReference type="Proteomes" id="UP000178759"/>
    </source>
</evidence>
<feature type="chain" id="PRO_5009522980" evidence="1">
    <location>
        <begin position="23"/>
        <end position="138"/>
    </location>
</feature>
<name>A0A1F6AHI4_9BACT</name>
<feature type="signal peptide" evidence="1">
    <location>
        <begin position="1"/>
        <end position="22"/>
    </location>
</feature>
<accession>A0A1F6AHI4</accession>
<sequence>MKFTKIFIFVLFLLVSTHPVLAAKLRVRKSTGGSVASGVAYSSARLSRATNSIIATFLNLNRVSKIRYTLNYTSNGISQGVVGSLVVSGQTSDSRDLYFGTCSHGVCTPHYNIRNASLLIQTTLTTGGVHTKRYKIRI</sequence>
<protein>
    <submittedName>
        <fullName evidence="2">Uncharacterized protein</fullName>
    </submittedName>
</protein>
<proteinExistence type="predicted"/>
<keyword evidence="1" id="KW-0732">Signal</keyword>
<reference evidence="2 3" key="1">
    <citation type="journal article" date="2016" name="Nat. Commun.">
        <title>Thousands of microbial genomes shed light on interconnected biogeochemical processes in an aquifer system.</title>
        <authorList>
            <person name="Anantharaman K."/>
            <person name="Brown C.T."/>
            <person name="Hug L.A."/>
            <person name="Sharon I."/>
            <person name="Castelle C.J."/>
            <person name="Probst A.J."/>
            <person name="Thomas B.C."/>
            <person name="Singh A."/>
            <person name="Wilkins M.J."/>
            <person name="Karaoz U."/>
            <person name="Brodie E.L."/>
            <person name="Williams K.H."/>
            <person name="Hubbard S.S."/>
            <person name="Banfield J.F."/>
        </authorList>
    </citation>
    <scope>NUCLEOTIDE SEQUENCE [LARGE SCALE GENOMIC DNA]</scope>
</reference>
<gene>
    <name evidence="2" type="ORF">A3A79_03110</name>
</gene>
<organism evidence="2 3">
    <name type="scientific">Candidatus Gottesmanbacteria bacterium RIFCSPLOWO2_01_FULL_43_11b</name>
    <dbReference type="NCBI Taxonomy" id="1798392"/>
    <lineage>
        <taxon>Bacteria</taxon>
        <taxon>Candidatus Gottesmaniibacteriota</taxon>
    </lineage>
</organism>
<dbReference type="STRING" id="1798392.A3A79_03110"/>
<evidence type="ECO:0000256" key="1">
    <source>
        <dbReference type="SAM" id="SignalP"/>
    </source>
</evidence>
<dbReference type="EMBL" id="MFJV01000001">
    <property type="protein sequence ID" value="OGG24155.1"/>
    <property type="molecule type" value="Genomic_DNA"/>
</dbReference>
<evidence type="ECO:0000313" key="2">
    <source>
        <dbReference type="EMBL" id="OGG24155.1"/>
    </source>
</evidence>
<dbReference type="AlphaFoldDB" id="A0A1F6AHI4"/>
<dbReference type="Proteomes" id="UP000178759">
    <property type="component" value="Unassembled WGS sequence"/>
</dbReference>